<evidence type="ECO:0000256" key="1">
    <source>
        <dbReference type="ARBA" id="ARBA00004496"/>
    </source>
</evidence>
<evidence type="ECO:0000313" key="11">
    <source>
        <dbReference type="Proteomes" id="UP000228812"/>
    </source>
</evidence>
<evidence type="ECO:0000256" key="9">
    <source>
        <dbReference type="NCBIfam" id="TIGR00080"/>
    </source>
</evidence>
<evidence type="ECO:0000256" key="4">
    <source>
        <dbReference type="ARBA" id="ARBA00013346"/>
    </source>
</evidence>
<dbReference type="InterPro" id="IPR029063">
    <property type="entry name" value="SAM-dependent_MTases_sf"/>
</dbReference>
<evidence type="ECO:0000256" key="6">
    <source>
        <dbReference type="ARBA" id="ARBA00022603"/>
    </source>
</evidence>
<dbReference type="EMBL" id="PCRZ01000031">
    <property type="protein sequence ID" value="PIP29863.1"/>
    <property type="molecule type" value="Genomic_DNA"/>
</dbReference>
<evidence type="ECO:0000256" key="7">
    <source>
        <dbReference type="ARBA" id="ARBA00022679"/>
    </source>
</evidence>
<accession>A0A2G9Z9N6</accession>
<comment type="caution">
    <text evidence="10">The sequence shown here is derived from an EMBL/GenBank/DDBJ whole genome shotgun (WGS) entry which is preliminary data.</text>
</comment>
<reference evidence="10 11" key="1">
    <citation type="submission" date="2017-09" db="EMBL/GenBank/DDBJ databases">
        <title>Depth-based differentiation of microbial function through sediment-hosted aquifers and enrichment of novel symbionts in the deep terrestrial subsurface.</title>
        <authorList>
            <person name="Probst A.J."/>
            <person name="Ladd B."/>
            <person name="Jarett J.K."/>
            <person name="Geller-Mcgrath D.E."/>
            <person name="Sieber C.M."/>
            <person name="Emerson J.B."/>
            <person name="Anantharaman K."/>
            <person name="Thomas B.C."/>
            <person name="Malmstrom R."/>
            <person name="Stieglmeier M."/>
            <person name="Klingl A."/>
            <person name="Woyke T."/>
            <person name="Ryan C.M."/>
            <person name="Banfield J.F."/>
        </authorList>
    </citation>
    <scope>NUCLEOTIDE SEQUENCE [LARGE SCALE GENOMIC DNA]</scope>
    <source>
        <strain evidence="10">CG23_combo_of_CG06-09_8_20_14_all_54_14</strain>
    </source>
</reference>
<dbReference type="PANTHER" id="PTHR11579:SF0">
    <property type="entry name" value="PROTEIN-L-ISOASPARTATE(D-ASPARTATE) O-METHYLTRANSFERASE"/>
    <property type="match status" value="1"/>
</dbReference>
<keyword evidence="7 10" id="KW-0808">Transferase</keyword>
<organism evidence="10 11">
    <name type="scientific">Candidatus Jorgensenbacteria bacterium CG23_combo_of_CG06-09_8_20_14_all_54_14</name>
    <dbReference type="NCBI Taxonomy" id="1974595"/>
    <lineage>
        <taxon>Bacteria</taxon>
        <taxon>Candidatus Joergenseniibacteriota</taxon>
    </lineage>
</organism>
<name>A0A2G9Z9N6_9BACT</name>
<dbReference type="Proteomes" id="UP000228812">
    <property type="component" value="Unassembled WGS sequence"/>
</dbReference>
<comment type="subcellular location">
    <subcellularLocation>
        <location evidence="1">Cytoplasm</location>
    </subcellularLocation>
</comment>
<dbReference type="GO" id="GO:0005737">
    <property type="term" value="C:cytoplasm"/>
    <property type="evidence" value="ECO:0007669"/>
    <property type="project" value="UniProtKB-SubCell"/>
</dbReference>
<gene>
    <name evidence="10" type="primary">pcm</name>
    <name evidence="10" type="ORF">COX26_01825</name>
</gene>
<protein>
    <recommendedName>
        <fullName evidence="4 9">Protein-L-isoaspartate O-methyltransferase</fullName>
        <ecNumber evidence="3 9">2.1.1.77</ecNumber>
    </recommendedName>
</protein>
<dbReference type="InterPro" id="IPR000682">
    <property type="entry name" value="PCMT"/>
</dbReference>
<evidence type="ECO:0000256" key="5">
    <source>
        <dbReference type="ARBA" id="ARBA00022490"/>
    </source>
</evidence>
<proteinExistence type="inferred from homology"/>
<evidence type="ECO:0000256" key="8">
    <source>
        <dbReference type="ARBA" id="ARBA00022691"/>
    </source>
</evidence>
<dbReference type="Pfam" id="PF01135">
    <property type="entry name" value="PCMT"/>
    <property type="match status" value="1"/>
</dbReference>
<sequence length="212" mass="22778">MTNDDLVDTLVAEGYLKTHALIAAFRAIDRARFVPEKQQEEAYGNYPLSIGFGQTISQPLTVAFMLEELQPRAGEKVLDVGAGSGWQTALLAQCVGGSGKVIAMERVPQLAVLARGNVGKFDFLEKKIAEVVAGDAVGGYPQGAPFDKIIAAASAREIPVAWKEQLRVGGKIVAPVGESIVVLEKKGENDFEKKQFFGFQFVPLISRGRGVS</sequence>
<dbReference type="Gene3D" id="3.40.50.150">
    <property type="entry name" value="Vaccinia Virus protein VP39"/>
    <property type="match status" value="1"/>
</dbReference>
<evidence type="ECO:0000256" key="2">
    <source>
        <dbReference type="ARBA" id="ARBA00005369"/>
    </source>
</evidence>
<dbReference type="CDD" id="cd02440">
    <property type="entry name" value="AdoMet_MTases"/>
    <property type="match status" value="1"/>
</dbReference>
<dbReference type="GO" id="GO:0030091">
    <property type="term" value="P:protein repair"/>
    <property type="evidence" value="ECO:0007669"/>
    <property type="project" value="UniProtKB-UniRule"/>
</dbReference>
<dbReference type="EC" id="2.1.1.77" evidence="3 9"/>
<dbReference type="GO" id="GO:0004719">
    <property type="term" value="F:protein-L-isoaspartate (D-aspartate) O-methyltransferase activity"/>
    <property type="evidence" value="ECO:0007669"/>
    <property type="project" value="UniProtKB-UniRule"/>
</dbReference>
<dbReference type="AlphaFoldDB" id="A0A2G9Z9N6"/>
<keyword evidence="6 10" id="KW-0489">Methyltransferase</keyword>
<dbReference type="PANTHER" id="PTHR11579">
    <property type="entry name" value="PROTEIN-L-ISOASPARTATE O-METHYLTRANSFERASE"/>
    <property type="match status" value="1"/>
</dbReference>
<dbReference type="SUPFAM" id="SSF53335">
    <property type="entry name" value="S-adenosyl-L-methionine-dependent methyltransferases"/>
    <property type="match status" value="1"/>
</dbReference>
<evidence type="ECO:0000256" key="3">
    <source>
        <dbReference type="ARBA" id="ARBA00011890"/>
    </source>
</evidence>
<keyword evidence="5" id="KW-0963">Cytoplasm</keyword>
<comment type="similarity">
    <text evidence="2">Belongs to the methyltransferase superfamily. L-isoaspartyl/D-aspartyl protein methyltransferase family.</text>
</comment>
<evidence type="ECO:0000313" key="10">
    <source>
        <dbReference type="EMBL" id="PIP29863.1"/>
    </source>
</evidence>
<dbReference type="GO" id="GO:0032259">
    <property type="term" value="P:methylation"/>
    <property type="evidence" value="ECO:0007669"/>
    <property type="project" value="UniProtKB-KW"/>
</dbReference>
<dbReference type="NCBIfam" id="TIGR00080">
    <property type="entry name" value="pimt"/>
    <property type="match status" value="1"/>
</dbReference>
<keyword evidence="8" id="KW-0949">S-adenosyl-L-methionine</keyword>